<sequence length="65" mass="7110">MKLKYVLYMAAALSLTGCNDSFLERGPQNLNDQSFWVSVDDLKAYANAFYGLIPGGVSVLDDTDS</sequence>
<gene>
    <name evidence="1" type="ORF">GAY01_23800</name>
</gene>
<dbReference type="Proteomes" id="UP000433382">
    <property type="component" value="Unassembled WGS sequence"/>
</dbReference>
<feature type="non-terminal residue" evidence="1">
    <location>
        <position position="65"/>
    </location>
</feature>
<reference evidence="1 2" key="1">
    <citation type="journal article" date="2019" name="Nat. Med.">
        <title>A library of human gut bacterial isolates paired with longitudinal multiomics data enables mechanistic microbiome research.</title>
        <authorList>
            <person name="Poyet M."/>
            <person name="Groussin M."/>
            <person name="Gibbons S.M."/>
            <person name="Avila-Pacheco J."/>
            <person name="Jiang X."/>
            <person name="Kearney S.M."/>
            <person name="Perrotta A.R."/>
            <person name="Berdy B."/>
            <person name="Zhao S."/>
            <person name="Lieberman T.D."/>
            <person name="Swanson P.K."/>
            <person name="Smith M."/>
            <person name="Roesemann S."/>
            <person name="Alexander J.E."/>
            <person name="Rich S.A."/>
            <person name="Livny J."/>
            <person name="Vlamakis H."/>
            <person name="Clish C."/>
            <person name="Bullock K."/>
            <person name="Deik A."/>
            <person name="Scott J."/>
            <person name="Pierce K.A."/>
            <person name="Xavier R.J."/>
            <person name="Alm E.J."/>
        </authorList>
    </citation>
    <scope>NUCLEOTIDE SEQUENCE [LARGE SCALE GENOMIC DNA]</scope>
    <source>
        <strain evidence="1 2">BIOML-A73</strain>
    </source>
</reference>
<proteinExistence type="predicted"/>
<dbReference type="EMBL" id="WCZM01000096">
    <property type="protein sequence ID" value="KAB3560956.1"/>
    <property type="molecule type" value="Genomic_DNA"/>
</dbReference>
<accession>A0A7J5F8K8</accession>
<dbReference type="PROSITE" id="PS51257">
    <property type="entry name" value="PROKAR_LIPOPROTEIN"/>
    <property type="match status" value="1"/>
</dbReference>
<organism evidence="1 2">
    <name type="scientific">Phocaeicola vulgatus</name>
    <name type="common">Bacteroides vulgatus</name>
    <dbReference type="NCBI Taxonomy" id="821"/>
    <lineage>
        <taxon>Bacteria</taxon>
        <taxon>Pseudomonadati</taxon>
        <taxon>Bacteroidota</taxon>
        <taxon>Bacteroidia</taxon>
        <taxon>Bacteroidales</taxon>
        <taxon>Bacteroidaceae</taxon>
        <taxon>Phocaeicola</taxon>
    </lineage>
</organism>
<name>A0A7J5F8K8_PHOVU</name>
<evidence type="ECO:0000313" key="1">
    <source>
        <dbReference type="EMBL" id="KAB3560956.1"/>
    </source>
</evidence>
<dbReference type="AlphaFoldDB" id="A0A7J5F8K8"/>
<evidence type="ECO:0000313" key="2">
    <source>
        <dbReference type="Proteomes" id="UP000433382"/>
    </source>
</evidence>
<protein>
    <submittedName>
        <fullName evidence="1">RagB/SusD family nutrient uptake outer membrane protein</fullName>
    </submittedName>
</protein>
<comment type="caution">
    <text evidence="1">The sequence shown here is derived from an EMBL/GenBank/DDBJ whole genome shotgun (WGS) entry which is preliminary data.</text>
</comment>